<evidence type="ECO:0000313" key="5">
    <source>
        <dbReference type="Proteomes" id="UP000327000"/>
    </source>
</evidence>
<dbReference type="SUPFAM" id="SSF51735">
    <property type="entry name" value="NAD(P)-binding Rossmann-fold domains"/>
    <property type="match status" value="1"/>
</dbReference>
<keyword evidence="5" id="KW-1185">Reference proteome</keyword>
<comment type="similarity">
    <text evidence="1">Belongs to the short-chain dehydrogenases/reductases (SDR) family.</text>
</comment>
<evidence type="ECO:0000256" key="1">
    <source>
        <dbReference type="ARBA" id="ARBA00006484"/>
    </source>
</evidence>
<protein>
    <submittedName>
        <fullName evidence="4">SDR family oxidoreductase</fullName>
    </submittedName>
</protein>
<reference evidence="4 5" key="1">
    <citation type="journal article" date="2019" name="Microb. Cell Fact.">
        <title>Exploring novel herbicidin analogues by transcriptional regulator overexpression and MS/MS molecular networking.</title>
        <authorList>
            <person name="Shi Y."/>
            <person name="Gu R."/>
            <person name="Li Y."/>
            <person name="Wang X."/>
            <person name="Ren W."/>
            <person name="Li X."/>
            <person name="Wang L."/>
            <person name="Xie Y."/>
            <person name="Hong B."/>
        </authorList>
    </citation>
    <scope>NUCLEOTIDE SEQUENCE [LARGE SCALE GENOMIC DNA]</scope>
    <source>
        <strain evidence="4 5">US-43</strain>
    </source>
</reference>
<feature type="compositionally biased region" description="Basic and acidic residues" evidence="3">
    <location>
        <begin position="312"/>
        <end position="321"/>
    </location>
</feature>
<dbReference type="EMBL" id="VOKX01000070">
    <property type="protein sequence ID" value="KAB7839590.1"/>
    <property type="molecule type" value="Genomic_DNA"/>
</dbReference>
<dbReference type="OrthoDB" id="9803333at2"/>
<feature type="compositionally biased region" description="Basic residues" evidence="3">
    <location>
        <begin position="184"/>
        <end position="206"/>
    </location>
</feature>
<organism evidence="4 5">
    <name type="scientific">Streptomyces mobaraensis</name>
    <name type="common">Streptoverticillium mobaraense</name>
    <dbReference type="NCBI Taxonomy" id="35621"/>
    <lineage>
        <taxon>Bacteria</taxon>
        <taxon>Bacillati</taxon>
        <taxon>Actinomycetota</taxon>
        <taxon>Actinomycetes</taxon>
        <taxon>Kitasatosporales</taxon>
        <taxon>Streptomycetaceae</taxon>
        <taxon>Streptomyces</taxon>
    </lineage>
</organism>
<feature type="region of interest" description="Disordered" evidence="3">
    <location>
        <begin position="184"/>
        <end position="259"/>
    </location>
</feature>
<dbReference type="Pfam" id="PF13561">
    <property type="entry name" value="adh_short_C2"/>
    <property type="match status" value="1"/>
</dbReference>
<dbReference type="PANTHER" id="PTHR43477:SF1">
    <property type="entry name" value="DIHYDROANTICAPSIN 7-DEHYDROGENASE"/>
    <property type="match status" value="1"/>
</dbReference>
<comment type="caution">
    <text evidence="4">The sequence shown here is derived from an EMBL/GenBank/DDBJ whole genome shotgun (WGS) entry which is preliminary data.</text>
</comment>
<sequence length="327" mass="33221">MFPVRKGRQPPVSGPSALPKRPAACSSPSAETDGGTGTAEPRGGTTRQEERMTRYGGRKAVVLDGTTGLGPAVAKRLVEGGARVLLTGRARGGELAAAAAALGSRARAVGTGPAGAAASPEALFPVVEGAFGSVGFLFVHAGPPDPPCPAGSHGGPSAAPVPGACRAARALLPLVHDGGAVRLHRRGPARPRRAVRAVRAGRHAGGGRRAVGLRPVAGRRTRRQRRPRQRRRARPDRPAGRRGPGRPDRRERVPMRRPGTVGEVARAALFLAAEATYTTGAALAVDGGLGRAAGQGAAPAPPCARPPGAGTREGHGADHRPPLTTPS</sequence>
<dbReference type="AlphaFoldDB" id="A0A5N5W454"/>
<keyword evidence="2" id="KW-0560">Oxidoreductase</keyword>
<feature type="region of interest" description="Disordered" evidence="3">
    <location>
        <begin position="290"/>
        <end position="327"/>
    </location>
</feature>
<dbReference type="InterPro" id="IPR002347">
    <property type="entry name" value="SDR_fam"/>
</dbReference>
<feature type="compositionally biased region" description="Basic residues" evidence="3">
    <location>
        <begin position="217"/>
        <end position="234"/>
    </location>
</feature>
<dbReference type="InterPro" id="IPR051122">
    <property type="entry name" value="SDR_DHRS6-like"/>
</dbReference>
<proteinExistence type="inferred from homology"/>
<dbReference type="Gene3D" id="3.40.50.720">
    <property type="entry name" value="NAD(P)-binding Rossmann-like Domain"/>
    <property type="match status" value="2"/>
</dbReference>
<feature type="compositionally biased region" description="Basic and acidic residues" evidence="3">
    <location>
        <begin position="235"/>
        <end position="254"/>
    </location>
</feature>
<dbReference type="PRINTS" id="PR00081">
    <property type="entry name" value="GDHRDH"/>
</dbReference>
<dbReference type="PANTHER" id="PTHR43477">
    <property type="entry name" value="DIHYDROANTICAPSIN 7-DEHYDROGENASE"/>
    <property type="match status" value="1"/>
</dbReference>
<feature type="region of interest" description="Disordered" evidence="3">
    <location>
        <begin position="1"/>
        <end position="53"/>
    </location>
</feature>
<evidence type="ECO:0000313" key="4">
    <source>
        <dbReference type="EMBL" id="KAB7839590.1"/>
    </source>
</evidence>
<dbReference type="Proteomes" id="UP000327000">
    <property type="component" value="Unassembled WGS sequence"/>
</dbReference>
<evidence type="ECO:0000256" key="2">
    <source>
        <dbReference type="ARBA" id="ARBA00023002"/>
    </source>
</evidence>
<gene>
    <name evidence="4" type="ORF">FRZ00_21940</name>
</gene>
<dbReference type="GO" id="GO:0016491">
    <property type="term" value="F:oxidoreductase activity"/>
    <property type="evidence" value="ECO:0007669"/>
    <property type="project" value="UniProtKB-KW"/>
</dbReference>
<accession>A0A5N5W454</accession>
<name>A0A5N5W454_STRMB</name>
<evidence type="ECO:0000256" key="3">
    <source>
        <dbReference type="SAM" id="MobiDB-lite"/>
    </source>
</evidence>
<dbReference type="InterPro" id="IPR036291">
    <property type="entry name" value="NAD(P)-bd_dom_sf"/>
</dbReference>